<reference evidence="2 3" key="1">
    <citation type="submission" date="2024-02" db="EMBL/GenBank/DDBJ databases">
        <title>Genome sequence of Aquincola sp. MAHUQ-54.</title>
        <authorList>
            <person name="Huq M.A."/>
        </authorList>
    </citation>
    <scope>NUCLEOTIDE SEQUENCE [LARGE SCALE GENOMIC DNA]</scope>
    <source>
        <strain evidence="2 3">MAHUQ-54</strain>
    </source>
</reference>
<dbReference type="PANTHER" id="PTHR43305:SF1">
    <property type="entry name" value="FAMILY N-ACETYLTRANSFERASE, PUTATIVE (AFU_ORTHOLOGUE AFUA_2G01380)-RELATED"/>
    <property type="match status" value="1"/>
</dbReference>
<protein>
    <submittedName>
        <fullName evidence="2">GNAT family N-acetyltransferase</fullName>
    </submittedName>
</protein>
<dbReference type="CDD" id="cd04301">
    <property type="entry name" value="NAT_SF"/>
    <property type="match status" value="1"/>
</dbReference>
<keyword evidence="3" id="KW-1185">Reference proteome</keyword>
<evidence type="ECO:0000313" key="2">
    <source>
        <dbReference type="EMBL" id="MEF7617518.1"/>
    </source>
</evidence>
<dbReference type="InterPro" id="IPR016181">
    <property type="entry name" value="Acyl_CoA_acyltransferase"/>
</dbReference>
<dbReference type="Gene3D" id="3.40.630.30">
    <property type="match status" value="1"/>
</dbReference>
<gene>
    <name evidence="2" type="ORF">V4F39_26650</name>
</gene>
<dbReference type="InterPro" id="IPR000182">
    <property type="entry name" value="GNAT_dom"/>
</dbReference>
<dbReference type="PROSITE" id="PS51186">
    <property type="entry name" value="GNAT"/>
    <property type="match status" value="1"/>
</dbReference>
<dbReference type="InterPro" id="IPR052777">
    <property type="entry name" value="Acetyltransferase_Enz"/>
</dbReference>
<feature type="domain" description="N-acetyltransferase" evidence="1">
    <location>
        <begin position="2"/>
        <end position="155"/>
    </location>
</feature>
<dbReference type="SUPFAM" id="SSF55729">
    <property type="entry name" value="Acyl-CoA N-acyltransferases (Nat)"/>
    <property type="match status" value="1"/>
</dbReference>
<organism evidence="2 3">
    <name type="scientific">Aquincola agrisoli</name>
    <dbReference type="NCBI Taxonomy" id="3119538"/>
    <lineage>
        <taxon>Bacteria</taxon>
        <taxon>Pseudomonadati</taxon>
        <taxon>Pseudomonadota</taxon>
        <taxon>Betaproteobacteria</taxon>
        <taxon>Burkholderiales</taxon>
        <taxon>Sphaerotilaceae</taxon>
        <taxon>Aquincola</taxon>
    </lineage>
</organism>
<dbReference type="Pfam" id="PF00583">
    <property type="entry name" value="Acetyltransf_1"/>
    <property type="match status" value="1"/>
</dbReference>
<proteinExistence type="predicted"/>
<accession>A0AAW9QCA0</accession>
<dbReference type="RefSeq" id="WP_332293281.1">
    <property type="nucleotide sequence ID" value="NZ_JAZIBG010000058.1"/>
</dbReference>
<evidence type="ECO:0000259" key="1">
    <source>
        <dbReference type="PROSITE" id="PS51186"/>
    </source>
</evidence>
<comment type="caution">
    <text evidence="2">The sequence shown here is derived from an EMBL/GenBank/DDBJ whole genome shotgun (WGS) entry which is preliminary data.</text>
</comment>
<evidence type="ECO:0000313" key="3">
    <source>
        <dbReference type="Proteomes" id="UP001336250"/>
    </source>
</evidence>
<dbReference type="EMBL" id="JAZIBG010000058">
    <property type="protein sequence ID" value="MEF7617518.1"/>
    <property type="molecule type" value="Genomic_DNA"/>
</dbReference>
<dbReference type="GO" id="GO:0016747">
    <property type="term" value="F:acyltransferase activity, transferring groups other than amino-acyl groups"/>
    <property type="evidence" value="ECO:0007669"/>
    <property type="project" value="InterPro"/>
</dbReference>
<dbReference type="PANTHER" id="PTHR43305">
    <property type="entry name" value="FAMILY N-ACETYLTRANSFERASE, PUTATIVE (AFU_ORTHOLOGUE AFUA_2G01380)-RELATED"/>
    <property type="match status" value="1"/>
</dbReference>
<sequence>MIEIRPARLPEDLPVVRTLFREYAAGLGVDISFQGFEDELAALPGKYAAPEGRLLLAWRGSEVLGCVALRPLGDGRSEMKRLFVRPAARGLRLGRLLAERICGEARDAGYSHVCLDTLPRLAEAVSLYRSMGFQPTAPYVFNPLEGVLFMALDLRPGSSRQD</sequence>
<dbReference type="Proteomes" id="UP001336250">
    <property type="component" value="Unassembled WGS sequence"/>
</dbReference>
<name>A0AAW9QCA0_9BURK</name>
<dbReference type="AlphaFoldDB" id="A0AAW9QCA0"/>